<protein>
    <recommendedName>
        <fullName evidence="11">Glycosylphosphatidylinositol anchor biosynthesis protein 11</fullName>
    </recommendedName>
</protein>
<name>A0A9Q3CLX0_9BASI</name>
<comment type="pathway">
    <text evidence="2">Glycolipid biosynthesis; glycosylphosphatidylinositol-anchor biosynthesis.</text>
</comment>
<evidence type="ECO:0000256" key="5">
    <source>
        <dbReference type="ARBA" id="ARBA00022824"/>
    </source>
</evidence>
<sequence>MATARPTSKAVQPSRSAPAASVAARTGGFPKTKYFSIVPLHLAFSIFAIYYLPSKYLNARPDQDHGGFVDSLVRCPYQSLFVMNVGLVSVQIWFSSYLRSWRKASLNTTTASKQPSKTHPKLDLHKVWSDFGARKVDPRVSTALLELALLLQETVLITFLATFAIHVLMVLLGAGLVRDGGKTFLLATMLSILAIFPPAFVIGWNQSREKQTWIRLFSSLQPKNELELALLCPAFGACLGCWLGAFPIPLDWDRPWQTWPITCVVGTSIGHACGTITAMILCALGAPFCTTQKK</sequence>
<feature type="transmembrane region" description="Helical" evidence="8">
    <location>
        <begin position="155"/>
        <end position="177"/>
    </location>
</feature>
<keyword evidence="10" id="KW-1185">Reference proteome</keyword>
<reference evidence="9" key="1">
    <citation type="submission" date="2021-03" db="EMBL/GenBank/DDBJ databases">
        <title>Draft genome sequence of rust myrtle Austropuccinia psidii MF-1, a brazilian biotype.</title>
        <authorList>
            <person name="Quecine M.C."/>
            <person name="Pachon D.M.R."/>
            <person name="Bonatelli M.L."/>
            <person name="Correr F.H."/>
            <person name="Franceschini L.M."/>
            <person name="Leite T.F."/>
            <person name="Margarido G.R.A."/>
            <person name="Almeida C.A."/>
            <person name="Ferrarezi J.A."/>
            <person name="Labate C.A."/>
        </authorList>
    </citation>
    <scope>NUCLEOTIDE SEQUENCE</scope>
    <source>
        <strain evidence="9">MF-1</strain>
    </source>
</reference>
<keyword evidence="5" id="KW-0256">Endoplasmic reticulum</keyword>
<evidence type="ECO:0000256" key="2">
    <source>
        <dbReference type="ARBA" id="ARBA00004687"/>
    </source>
</evidence>
<evidence type="ECO:0000313" key="9">
    <source>
        <dbReference type="EMBL" id="MBW0487664.1"/>
    </source>
</evidence>
<dbReference type="Pfam" id="PF06699">
    <property type="entry name" value="PIG-F"/>
    <property type="match status" value="1"/>
</dbReference>
<evidence type="ECO:0000256" key="4">
    <source>
        <dbReference type="ARBA" id="ARBA00022692"/>
    </source>
</evidence>
<evidence type="ECO:0000256" key="6">
    <source>
        <dbReference type="ARBA" id="ARBA00022989"/>
    </source>
</evidence>
<dbReference type="Proteomes" id="UP000765509">
    <property type="component" value="Unassembled WGS sequence"/>
</dbReference>
<dbReference type="AlphaFoldDB" id="A0A9Q3CLX0"/>
<gene>
    <name evidence="9" type="ORF">O181_027379</name>
</gene>
<keyword evidence="4 8" id="KW-0812">Transmembrane</keyword>
<feature type="transmembrane region" description="Helical" evidence="8">
    <location>
        <begin position="226"/>
        <end position="248"/>
    </location>
</feature>
<comment type="caution">
    <text evidence="9">The sequence shown here is derived from an EMBL/GenBank/DDBJ whole genome shotgun (WGS) entry which is preliminary data.</text>
</comment>
<dbReference type="GO" id="GO:0006506">
    <property type="term" value="P:GPI anchor biosynthetic process"/>
    <property type="evidence" value="ECO:0007669"/>
    <property type="project" value="UniProtKB-KW"/>
</dbReference>
<organism evidence="9 10">
    <name type="scientific">Austropuccinia psidii MF-1</name>
    <dbReference type="NCBI Taxonomy" id="1389203"/>
    <lineage>
        <taxon>Eukaryota</taxon>
        <taxon>Fungi</taxon>
        <taxon>Dikarya</taxon>
        <taxon>Basidiomycota</taxon>
        <taxon>Pucciniomycotina</taxon>
        <taxon>Pucciniomycetes</taxon>
        <taxon>Pucciniales</taxon>
        <taxon>Sphaerophragmiaceae</taxon>
        <taxon>Austropuccinia</taxon>
    </lineage>
</organism>
<evidence type="ECO:0000256" key="3">
    <source>
        <dbReference type="ARBA" id="ARBA00022502"/>
    </source>
</evidence>
<proteinExistence type="predicted"/>
<feature type="transmembrane region" description="Helical" evidence="8">
    <location>
        <begin position="268"/>
        <end position="289"/>
    </location>
</feature>
<dbReference type="EMBL" id="AVOT02009238">
    <property type="protein sequence ID" value="MBW0487664.1"/>
    <property type="molecule type" value="Genomic_DNA"/>
</dbReference>
<dbReference type="InterPro" id="IPR009580">
    <property type="entry name" value="GPI_biosynthesis_protein_Pig-F"/>
</dbReference>
<feature type="transmembrane region" description="Helical" evidence="8">
    <location>
        <begin position="183"/>
        <end position="205"/>
    </location>
</feature>
<keyword evidence="7 8" id="KW-0472">Membrane</keyword>
<dbReference type="OrthoDB" id="2506696at2759"/>
<evidence type="ECO:0000313" key="10">
    <source>
        <dbReference type="Proteomes" id="UP000765509"/>
    </source>
</evidence>
<comment type="subcellular location">
    <subcellularLocation>
        <location evidence="1">Endoplasmic reticulum membrane</location>
        <topology evidence="1">Multi-pass membrane protein</topology>
    </subcellularLocation>
</comment>
<accession>A0A9Q3CLX0</accession>
<dbReference type="GO" id="GO:0005789">
    <property type="term" value="C:endoplasmic reticulum membrane"/>
    <property type="evidence" value="ECO:0007669"/>
    <property type="project" value="UniProtKB-SubCell"/>
</dbReference>
<feature type="transmembrane region" description="Helical" evidence="8">
    <location>
        <begin position="77"/>
        <end position="98"/>
    </location>
</feature>
<keyword evidence="6 8" id="KW-1133">Transmembrane helix</keyword>
<evidence type="ECO:0008006" key="11">
    <source>
        <dbReference type="Google" id="ProtNLM"/>
    </source>
</evidence>
<feature type="transmembrane region" description="Helical" evidence="8">
    <location>
        <begin position="34"/>
        <end position="52"/>
    </location>
</feature>
<evidence type="ECO:0000256" key="8">
    <source>
        <dbReference type="SAM" id="Phobius"/>
    </source>
</evidence>
<keyword evidence="3" id="KW-0337">GPI-anchor biosynthesis</keyword>
<evidence type="ECO:0000256" key="7">
    <source>
        <dbReference type="ARBA" id="ARBA00023136"/>
    </source>
</evidence>
<evidence type="ECO:0000256" key="1">
    <source>
        <dbReference type="ARBA" id="ARBA00004477"/>
    </source>
</evidence>